<evidence type="ECO:0000313" key="2">
    <source>
        <dbReference type="Proteomes" id="UP000479000"/>
    </source>
</evidence>
<evidence type="ECO:0000313" key="1">
    <source>
        <dbReference type="EMBL" id="CAB0013322.1"/>
    </source>
</evidence>
<sequence length="69" mass="7489">MCNCPAHSPYLVASSLSIRRMAVPTSLASAVITASLEYFWEKDGQGAVDLTRNEVQCFGRGPNGLYCPH</sequence>
<name>A0A6H5H8L9_9HEMI</name>
<dbReference type="EMBL" id="CADCXU010026519">
    <property type="protein sequence ID" value="CAB0013322.1"/>
    <property type="molecule type" value="Genomic_DNA"/>
</dbReference>
<protein>
    <submittedName>
        <fullName evidence="1">Uncharacterized protein</fullName>
    </submittedName>
</protein>
<dbReference type="AlphaFoldDB" id="A0A6H5H8L9"/>
<feature type="non-terminal residue" evidence="1">
    <location>
        <position position="69"/>
    </location>
</feature>
<dbReference type="Proteomes" id="UP000479000">
    <property type="component" value="Unassembled WGS sequence"/>
</dbReference>
<accession>A0A6H5H8L9</accession>
<organism evidence="1 2">
    <name type="scientific">Nesidiocoris tenuis</name>
    <dbReference type="NCBI Taxonomy" id="355587"/>
    <lineage>
        <taxon>Eukaryota</taxon>
        <taxon>Metazoa</taxon>
        <taxon>Ecdysozoa</taxon>
        <taxon>Arthropoda</taxon>
        <taxon>Hexapoda</taxon>
        <taxon>Insecta</taxon>
        <taxon>Pterygota</taxon>
        <taxon>Neoptera</taxon>
        <taxon>Paraneoptera</taxon>
        <taxon>Hemiptera</taxon>
        <taxon>Heteroptera</taxon>
        <taxon>Panheteroptera</taxon>
        <taxon>Cimicomorpha</taxon>
        <taxon>Miridae</taxon>
        <taxon>Dicyphina</taxon>
        <taxon>Nesidiocoris</taxon>
    </lineage>
</organism>
<keyword evidence="2" id="KW-1185">Reference proteome</keyword>
<gene>
    <name evidence="1" type="ORF">NTEN_LOCUS17933</name>
</gene>
<proteinExistence type="predicted"/>
<reference evidence="1 2" key="1">
    <citation type="submission" date="2020-02" db="EMBL/GenBank/DDBJ databases">
        <authorList>
            <person name="Ferguson B K."/>
        </authorList>
    </citation>
    <scope>NUCLEOTIDE SEQUENCE [LARGE SCALE GENOMIC DNA]</scope>
</reference>